<evidence type="ECO:0000256" key="1">
    <source>
        <dbReference type="SAM" id="SignalP"/>
    </source>
</evidence>
<dbReference type="PROSITE" id="PS51257">
    <property type="entry name" value="PROKAR_LIPOPROTEIN"/>
    <property type="match status" value="1"/>
</dbReference>
<accession>A0A0E2AZC9</accession>
<evidence type="ECO:0008006" key="4">
    <source>
        <dbReference type="Google" id="ProtNLM"/>
    </source>
</evidence>
<sequence>MKKLRITWLCLILAGILLGVSSCSNDAEELQGKLVITFAKPTKGLKVAICSMENTKYPILVESPNVNGVLKVSLNIGNYYIKPSDDSSDMYSDIGIQVRPDKTTTVTYGESRQVIGRE</sequence>
<proteinExistence type="predicted"/>
<evidence type="ECO:0000313" key="2">
    <source>
        <dbReference type="EMBL" id="EIY94104.1"/>
    </source>
</evidence>
<dbReference type="Proteomes" id="UP000003879">
    <property type="component" value="Unassembled WGS sequence"/>
</dbReference>
<feature type="signal peptide" evidence="1">
    <location>
        <begin position="1"/>
        <end position="26"/>
    </location>
</feature>
<gene>
    <name evidence="2" type="ORF">HMPREF1056_03055</name>
</gene>
<evidence type="ECO:0000313" key="3">
    <source>
        <dbReference type="Proteomes" id="UP000003879"/>
    </source>
</evidence>
<dbReference type="GeneID" id="60370088"/>
<dbReference type="AlphaFoldDB" id="A0A0E2AZC9"/>
<organism evidence="2 3">
    <name type="scientific">Bacteroides fragilis CL07T12C05</name>
    <dbReference type="NCBI Taxonomy" id="997883"/>
    <lineage>
        <taxon>Bacteria</taxon>
        <taxon>Pseudomonadati</taxon>
        <taxon>Bacteroidota</taxon>
        <taxon>Bacteroidia</taxon>
        <taxon>Bacteroidales</taxon>
        <taxon>Bacteroidaceae</taxon>
        <taxon>Bacteroides</taxon>
    </lineage>
</organism>
<dbReference type="EMBL" id="AGXN01000016">
    <property type="protein sequence ID" value="EIY94104.1"/>
    <property type="molecule type" value="Genomic_DNA"/>
</dbReference>
<dbReference type="RefSeq" id="WP_005790457.1">
    <property type="nucleotide sequence ID" value="NZ_JH724216.1"/>
</dbReference>
<keyword evidence="1" id="KW-0732">Signal</keyword>
<dbReference type="PATRIC" id="fig|997883.3.peg.3190"/>
<name>A0A0E2AZC9_BACFG</name>
<reference evidence="2 3" key="1">
    <citation type="submission" date="2012-02" db="EMBL/GenBank/DDBJ databases">
        <title>The Genome Sequence of Bacteroides fragilis CL07T12C05.</title>
        <authorList>
            <consortium name="The Broad Institute Genome Sequencing Platform"/>
            <person name="Earl A."/>
            <person name="Ward D."/>
            <person name="Feldgarden M."/>
            <person name="Gevers D."/>
            <person name="Zitomersky N.L."/>
            <person name="Coyne M.J."/>
            <person name="Comstock L.E."/>
            <person name="Young S.K."/>
            <person name="Zeng Q."/>
            <person name="Gargeya S."/>
            <person name="Fitzgerald M."/>
            <person name="Haas B."/>
            <person name="Abouelleil A."/>
            <person name="Alvarado L."/>
            <person name="Arachchi H.M."/>
            <person name="Berlin A."/>
            <person name="Chapman S.B."/>
            <person name="Gearin G."/>
            <person name="Goldberg J."/>
            <person name="Griggs A."/>
            <person name="Gujja S."/>
            <person name="Hansen M."/>
            <person name="Heiman D."/>
            <person name="Howarth C."/>
            <person name="Larimer J."/>
            <person name="Lui A."/>
            <person name="MacDonald P.J.P."/>
            <person name="McCowen C."/>
            <person name="Montmayeur A."/>
            <person name="Murphy C."/>
            <person name="Neiman D."/>
            <person name="Pearson M."/>
            <person name="Priest M."/>
            <person name="Roberts A."/>
            <person name="Saif S."/>
            <person name="Shea T."/>
            <person name="Sisk P."/>
            <person name="Stolte C."/>
            <person name="Sykes S."/>
            <person name="Wortman J."/>
            <person name="Nusbaum C."/>
            <person name="Birren B."/>
        </authorList>
    </citation>
    <scope>NUCLEOTIDE SEQUENCE [LARGE SCALE GENOMIC DNA]</scope>
    <source>
        <strain evidence="2 3">CL07T12C05</strain>
    </source>
</reference>
<protein>
    <recommendedName>
        <fullName evidence="4">Lipoprotein</fullName>
    </recommendedName>
</protein>
<dbReference type="HOGENOM" id="CLU_2094450_0_0_10"/>
<comment type="caution">
    <text evidence="2">The sequence shown here is derived from an EMBL/GenBank/DDBJ whole genome shotgun (WGS) entry which is preliminary data.</text>
</comment>
<feature type="chain" id="PRO_5002392615" description="Lipoprotein" evidence="1">
    <location>
        <begin position="27"/>
        <end position="118"/>
    </location>
</feature>